<comment type="caution">
    <text evidence="10">The sequence shown here is derived from an EMBL/GenBank/DDBJ whole genome shotgun (WGS) entry which is preliminary data.</text>
</comment>
<comment type="function">
    <text evidence="5">Specifically catalyzes the decarboxylation of meso-diaminopimelate (meso-DAP) to L-lysine.</text>
</comment>
<evidence type="ECO:0000256" key="7">
    <source>
        <dbReference type="RuleBase" id="RU003738"/>
    </source>
</evidence>
<evidence type="ECO:0000259" key="8">
    <source>
        <dbReference type="Pfam" id="PF00278"/>
    </source>
</evidence>
<keyword evidence="11" id="KW-1185">Reference proteome</keyword>
<keyword evidence="2 5" id="KW-0210">Decarboxylase</keyword>
<feature type="binding site" evidence="5">
    <location>
        <position position="312"/>
    </location>
    <ligand>
        <name>substrate</name>
    </ligand>
</feature>
<dbReference type="Gene3D" id="2.40.37.10">
    <property type="entry name" value="Lyase, Ornithine Decarboxylase, Chain A, domain 1"/>
    <property type="match status" value="1"/>
</dbReference>
<evidence type="ECO:0000256" key="5">
    <source>
        <dbReference type="HAMAP-Rule" id="MF_02120"/>
    </source>
</evidence>
<comment type="cofactor">
    <cofactor evidence="1 5 7">
        <name>pyridoxal 5'-phosphate</name>
        <dbReference type="ChEBI" id="CHEBI:597326"/>
    </cofactor>
</comment>
<dbReference type="SUPFAM" id="SSF51419">
    <property type="entry name" value="PLP-binding barrel"/>
    <property type="match status" value="1"/>
</dbReference>
<dbReference type="InterPro" id="IPR022644">
    <property type="entry name" value="De-COase2_N"/>
</dbReference>
<dbReference type="NCBIfam" id="TIGR01048">
    <property type="entry name" value="lysA"/>
    <property type="match status" value="1"/>
</dbReference>
<keyword evidence="5" id="KW-0028">Amino-acid biosynthesis</keyword>
<keyword evidence="5 7" id="KW-0457">Lysine biosynthesis</keyword>
<comment type="catalytic activity">
    <reaction evidence="5 7">
        <text>meso-2,6-diaminopimelate + H(+) = L-lysine + CO2</text>
        <dbReference type="Rhea" id="RHEA:15101"/>
        <dbReference type="ChEBI" id="CHEBI:15378"/>
        <dbReference type="ChEBI" id="CHEBI:16526"/>
        <dbReference type="ChEBI" id="CHEBI:32551"/>
        <dbReference type="ChEBI" id="CHEBI:57791"/>
        <dbReference type="EC" id="4.1.1.20"/>
    </reaction>
</comment>
<proteinExistence type="inferred from homology"/>
<dbReference type="PRINTS" id="PR01179">
    <property type="entry name" value="ODADCRBXLASE"/>
</dbReference>
<dbReference type="EMBL" id="JARRAF010000012">
    <property type="protein sequence ID" value="MDK2124779.1"/>
    <property type="molecule type" value="Genomic_DNA"/>
</dbReference>
<feature type="domain" description="Orn/DAP/Arg decarboxylase 2 C-terminal" evidence="8">
    <location>
        <begin position="30"/>
        <end position="369"/>
    </location>
</feature>
<reference evidence="10" key="1">
    <citation type="submission" date="2023-03" db="EMBL/GenBank/DDBJ databases">
        <title>Chitinimonas shenzhenensis gen. nov., sp. nov., a novel member of family Burkholderiaceae isolated from activated sludge collected in Shen Zhen, China.</title>
        <authorList>
            <person name="Wang X."/>
        </authorList>
    </citation>
    <scope>NUCLEOTIDE SEQUENCE</scope>
    <source>
        <strain evidence="10">DQS-5</strain>
    </source>
</reference>
<keyword evidence="4 5" id="KW-0456">Lyase</keyword>
<dbReference type="SUPFAM" id="SSF50621">
    <property type="entry name" value="Alanine racemase C-terminal domain-like"/>
    <property type="match status" value="1"/>
</dbReference>
<comment type="subunit">
    <text evidence="5">Homodimer.</text>
</comment>
<dbReference type="Pfam" id="PF02784">
    <property type="entry name" value="Orn_Arg_deC_N"/>
    <property type="match status" value="1"/>
</dbReference>
<dbReference type="InterPro" id="IPR022643">
    <property type="entry name" value="De-COase2_C"/>
</dbReference>
<dbReference type="RefSeq" id="WP_284101093.1">
    <property type="nucleotide sequence ID" value="NZ_JARRAF010000012.1"/>
</dbReference>
<dbReference type="PANTHER" id="PTHR43727">
    <property type="entry name" value="DIAMINOPIMELATE DECARBOXYLASE"/>
    <property type="match status" value="1"/>
</dbReference>
<comment type="pathway">
    <text evidence="5 7">Amino-acid biosynthesis; L-lysine biosynthesis via DAP pathway; L-lysine from DL-2,6-diaminopimelate: step 1/1.</text>
</comment>
<dbReference type="GO" id="GO:0016301">
    <property type="term" value="F:kinase activity"/>
    <property type="evidence" value="ECO:0007669"/>
    <property type="project" value="UniProtKB-KW"/>
</dbReference>
<dbReference type="Proteomes" id="UP001172778">
    <property type="component" value="Unassembled WGS sequence"/>
</dbReference>
<feature type="binding site" evidence="5">
    <location>
        <position position="316"/>
    </location>
    <ligand>
        <name>substrate</name>
    </ligand>
</feature>
<name>A0ABT7DY85_9NEIS</name>
<evidence type="ECO:0000313" key="10">
    <source>
        <dbReference type="EMBL" id="MDK2124779.1"/>
    </source>
</evidence>
<keyword evidence="10" id="KW-0418">Kinase</keyword>
<evidence type="ECO:0000313" key="11">
    <source>
        <dbReference type="Proteomes" id="UP001172778"/>
    </source>
</evidence>
<evidence type="ECO:0000256" key="6">
    <source>
        <dbReference type="NCBIfam" id="TIGR01048"/>
    </source>
</evidence>
<sequence length="416" mass="45326">MTYFSMEDQRLIFDGLPLDQIADRFGTPTYVYSAKALKEAFRAYDQAFAPVDHLICYAMKANSNLSILKLFAEQGAGFDIVSGGELRRALAVGAAPDKIVFSGVAKSVEEIKLALEVGVRCFNVESEAELERLDEIAGQLGKLAPISLRVNPDVDPKTHPYISTGLKDNKFGIAYADARRVYRKASGLQNLRIAGVDCHIGSQLTEIAPFEDALARLLNLHAELKEDGIQLHHLDLGGGVGIRYSDEEPPAVSAYAEAIMTQLRGMDLQLVLEPGRSLVGNAGLLLTRVEYIKPGEAKNFAIVDAGMNDLIRPALYEAWHDIVPVCSQPDTPARVYDVVGPVCESSDFLGKDRTLAIHQGDCLAVLSAGAYGQTMSSNYNTRPRAAEVLIEAGAARLIRSRESYEQLLENEKALLS</sequence>
<dbReference type="InterPro" id="IPR022657">
    <property type="entry name" value="De-COase2_CS"/>
</dbReference>
<evidence type="ECO:0000259" key="9">
    <source>
        <dbReference type="Pfam" id="PF02784"/>
    </source>
</evidence>
<accession>A0ABT7DY85</accession>
<evidence type="ECO:0000256" key="4">
    <source>
        <dbReference type="ARBA" id="ARBA00023239"/>
    </source>
</evidence>
<comment type="similarity">
    <text evidence="5">Belongs to the Orn/Lys/Arg decarboxylase class-II family. LysA subfamily.</text>
</comment>
<feature type="binding site" evidence="5">
    <location>
        <position position="344"/>
    </location>
    <ligand>
        <name>substrate</name>
    </ligand>
</feature>
<feature type="domain" description="Orn/DAP/Arg decarboxylase 2 N-terminal" evidence="9">
    <location>
        <begin position="37"/>
        <end position="279"/>
    </location>
</feature>
<dbReference type="CDD" id="cd06828">
    <property type="entry name" value="PLPDE_III_DapDC"/>
    <property type="match status" value="1"/>
</dbReference>
<dbReference type="InterPro" id="IPR002986">
    <property type="entry name" value="DAP_deCOOHase_LysA"/>
</dbReference>
<feature type="modified residue" description="N6-(pyridoxal phosphate)lysine" evidence="5">
    <location>
        <position position="60"/>
    </location>
</feature>
<feature type="binding site" evidence="5">
    <location>
        <begin position="273"/>
        <end position="276"/>
    </location>
    <ligand>
        <name>pyridoxal 5'-phosphate</name>
        <dbReference type="ChEBI" id="CHEBI:597326"/>
    </ligand>
</feature>
<feature type="binding site" evidence="5">
    <location>
        <position position="239"/>
    </location>
    <ligand>
        <name>pyridoxal 5'-phosphate</name>
        <dbReference type="ChEBI" id="CHEBI:597326"/>
    </ligand>
</feature>
<dbReference type="PROSITE" id="PS00879">
    <property type="entry name" value="ODR_DC_2_2"/>
    <property type="match status" value="1"/>
</dbReference>
<dbReference type="PANTHER" id="PTHR43727:SF2">
    <property type="entry name" value="GROUP IV DECARBOXYLASE"/>
    <property type="match status" value="1"/>
</dbReference>
<dbReference type="InterPro" id="IPR029066">
    <property type="entry name" value="PLP-binding_barrel"/>
</dbReference>
<keyword evidence="3 5" id="KW-0663">Pyridoxal phosphate</keyword>
<dbReference type="InterPro" id="IPR000183">
    <property type="entry name" value="Orn/DAP/Arg_de-COase"/>
</dbReference>
<dbReference type="InterPro" id="IPR009006">
    <property type="entry name" value="Ala_racemase/Decarboxylase_C"/>
</dbReference>
<keyword evidence="10" id="KW-0808">Transferase</keyword>
<dbReference type="HAMAP" id="MF_02120">
    <property type="entry name" value="LysA"/>
    <property type="match status" value="1"/>
</dbReference>
<dbReference type="Gene3D" id="3.20.20.10">
    <property type="entry name" value="Alanine racemase"/>
    <property type="match status" value="1"/>
</dbReference>
<organism evidence="10 11">
    <name type="scientific">Parachitinimonas caeni</name>
    <dbReference type="NCBI Taxonomy" id="3031301"/>
    <lineage>
        <taxon>Bacteria</taxon>
        <taxon>Pseudomonadati</taxon>
        <taxon>Pseudomonadota</taxon>
        <taxon>Betaproteobacteria</taxon>
        <taxon>Neisseriales</taxon>
        <taxon>Chitinibacteraceae</taxon>
        <taxon>Parachitinimonas</taxon>
    </lineage>
</organism>
<gene>
    <name evidence="5 10" type="primary">lysA</name>
    <name evidence="10" type="ORF">PZA18_12045</name>
</gene>
<feature type="binding site" evidence="5">
    <location>
        <position position="371"/>
    </location>
    <ligand>
        <name>pyridoxal 5'-phosphate</name>
        <dbReference type="ChEBI" id="CHEBI:597326"/>
    </ligand>
</feature>
<feature type="binding site" evidence="5">
    <location>
        <position position="276"/>
    </location>
    <ligand>
        <name>substrate</name>
    </ligand>
</feature>
<dbReference type="Pfam" id="PF00278">
    <property type="entry name" value="Orn_DAP_Arg_deC"/>
    <property type="match status" value="1"/>
</dbReference>
<evidence type="ECO:0000256" key="2">
    <source>
        <dbReference type="ARBA" id="ARBA00022793"/>
    </source>
</evidence>
<protein>
    <recommendedName>
        <fullName evidence="5 6">Diaminopimelate decarboxylase</fullName>
        <shortName evidence="5">DAP decarboxylase</shortName>
        <shortName evidence="5">DAPDC</shortName>
        <ecNumber evidence="5 6">4.1.1.20</ecNumber>
    </recommendedName>
</protein>
<evidence type="ECO:0000256" key="3">
    <source>
        <dbReference type="ARBA" id="ARBA00022898"/>
    </source>
</evidence>
<evidence type="ECO:0000256" key="1">
    <source>
        <dbReference type="ARBA" id="ARBA00001933"/>
    </source>
</evidence>
<dbReference type="GO" id="GO:0008836">
    <property type="term" value="F:diaminopimelate decarboxylase activity"/>
    <property type="evidence" value="ECO:0007669"/>
    <property type="project" value="UniProtKB-EC"/>
</dbReference>
<dbReference type="EC" id="4.1.1.20" evidence="5 6"/>
<feature type="binding site" evidence="5">
    <location>
        <position position="371"/>
    </location>
    <ligand>
        <name>substrate</name>
    </ligand>
</feature>
<dbReference type="PRINTS" id="PR01181">
    <property type="entry name" value="DAPDCRBXLASE"/>
</dbReference>